<dbReference type="Pfam" id="PF13575">
    <property type="entry name" value="DUF4135"/>
    <property type="match status" value="1"/>
</dbReference>
<gene>
    <name evidence="2" type="ORF">KDL28_38645</name>
</gene>
<dbReference type="InterPro" id="IPR025410">
    <property type="entry name" value="Lant_dehyd"/>
</dbReference>
<evidence type="ECO:0000259" key="1">
    <source>
        <dbReference type="Pfam" id="PF13575"/>
    </source>
</evidence>
<dbReference type="RefSeq" id="WP_252446515.1">
    <property type="nucleotide sequence ID" value="NZ_JAGSOV010000101.1"/>
</dbReference>
<organism evidence="2 3">
    <name type="scientific">Pseudonocardia humida</name>
    <dbReference type="NCBI Taxonomy" id="2800819"/>
    <lineage>
        <taxon>Bacteria</taxon>
        <taxon>Bacillati</taxon>
        <taxon>Actinomycetota</taxon>
        <taxon>Actinomycetes</taxon>
        <taxon>Pseudonocardiales</taxon>
        <taxon>Pseudonocardiaceae</taxon>
        <taxon>Pseudonocardia</taxon>
    </lineage>
</organism>
<comment type="caution">
    <text evidence="2">The sequence shown here is derived from an EMBL/GenBank/DDBJ whole genome shotgun (WGS) entry which is preliminary data.</text>
</comment>
<reference evidence="2" key="1">
    <citation type="submission" date="2021-04" db="EMBL/GenBank/DDBJ databases">
        <title>Pseudonocardia sp. nov., isolated from sandy soil of mangrove forest.</title>
        <authorList>
            <person name="Zan Z."/>
            <person name="Huang R."/>
            <person name="Liu W."/>
        </authorList>
    </citation>
    <scope>NUCLEOTIDE SEQUENCE</scope>
    <source>
        <strain evidence="2">S2-4</strain>
    </source>
</reference>
<feature type="domain" description="Lantibiotic biosynthesis protein dehydration" evidence="1">
    <location>
        <begin position="203"/>
        <end position="565"/>
    </location>
</feature>
<keyword evidence="3" id="KW-1185">Reference proteome</keyword>
<sequence length="625" mass="68093">MTDAAGTDVPWWRAASLAERGATAVRPGPDDARRQFWQDMPWTRNSEVVAARVDRLGLSADGLAAVLAADGDEWAGRLAAPDWYRRFRADRDRAGRPADTAAWRDAAGWLDPFLDGARHRLLVALAARHPRASLPPELSRLSDVVTGGWPVHRTLAPAIRTAVLEYHVARERGEVGGRQGTAWRDFSSRLDTGRGRSALWREYPGLVRFVIESYAGWADRSLELASRLVADWNRIRETGLAGPDPGALVAMTTPADTSRSIGPVRILRFERARLVYKPRSTSPEAGFAAVVDWFNAGGPAHRLRGARVLDAGSYGWMEHVTPADCRDQGQVERFYWRAGALTALVHLLRGLDVHAANVVAAGGHPVLIDLETLLTGEGTADMSSVLATGLIPSVSHYRDESGALRPFDYPGFGETAGRPAAVVRAVPGRDEHGVPGMVPRRPVMPAHVNLPVLAGRRVEPALHAEAFVAGFEYGMRAVLHDRDGFRRGPLAVLSAASTRYVPRPVRVHLRLLDMSLHPNLLRDGRDRDVLLERLWHATTRGPGHPAVVSAEIAALRRGVVPDFTTGVADRSLVLPDGTSVDGFWTRTPMQLVERRVAGLTEAEIRTQAATVARAISSTTAERGAR</sequence>
<protein>
    <submittedName>
        <fullName evidence="2">DUF4135 domain-containing protein</fullName>
    </submittedName>
</protein>
<evidence type="ECO:0000313" key="2">
    <source>
        <dbReference type="EMBL" id="MCO1660982.1"/>
    </source>
</evidence>
<dbReference type="EMBL" id="JAGSOV010000101">
    <property type="protein sequence ID" value="MCO1660982.1"/>
    <property type="molecule type" value="Genomic_DNA"/>
</dbReference>
<evidence type="ECO:0000313" key="3">
    <source>
        <dbReference type="Proteomes" id="UP001165283"/>
    </source>
</evidence>
<name>A0ABT1AD63_9PSEU</name>
<dbReference type="Proteomes" id="UP001165283">
    <property type="component" value="Unassembled WGS sequence"/>
</dbReference>
<accession>A0ABT1AD63</accession>
<proteinExistence type="predicted"/>